<dbReference type="Proteomes" id="UP001549257">
    <property type="component" value="Unassembled WGS sequence"/>
</dbReference>
<dbReference type="RefSeq" id="WP_354024964.1">
    <property type="nucleotide sequence ID" value="NZ_JBEPSJ010000002.1"/>
</dbReference>
<keyword evidence="1" id="KW-0472">Membrane</keyword>
<evidence type="ECO:0000256" key="1">
    <source>
        <dbReference type="SAM" id="Phobius"/>
    </source>
</evidence>
<feature type="transmembrane region" description="Helical" evidence="1">
    <location>
        <begin position="81"/>
        <end position="103"/>
    </location>
</feature>
<evidence type="ECO:0000313" key="3">
    <source>
        <dbReference type="Proteomes" id="UP001549257"/>
    </source>
</evidence>
<reference evidence="2 3" key="1">
    <citation type="submission" date="2024-06" db="EMBL/GenBank/DDBJ databases">
        <title>Sorghum-associated microbial communities from plants grown in Nebraska, USA.</title>
        <authorList>
            <person name="Schachtman D."/>
        </authorList>
    </citation>
    <scope>NUCLEOTIDE SEQUENCE [LARGE SCALE GENOMIC DNA]</scope>
    <source>
        <strain evidence="2 3">2857</strain>
    </source>
</reference>
<keyword evidence="1" id="KW-1133">Transmembrane helix</keyword>
<sequence>MGDAQLPPPPDPRMLPLLATITYGAGVIALWGFVSLALDVDAIAQADAGPLLGPAIVLTACLITFAALLRVRQRTSPTGPALVAAASVYIGMLLVGAVGYTLVTADLSWFVLFIGAYATSPFVIGAALLAAVDVLVVWALTRH</sequence>
<evidence type="ECO:0000313" key="2">
    <source>
        <dbReference type="EMBL" id="MET4582809.1"/>
    </source>
</evidence>
<gene>
    <name evidence="2" type="ORF">ABIE21_002319</name>
</gene>
<name>A0ABV2QP38_9MICO</name>
<evidence type="ECO:0008006" key="4">
    <source>
        <dbReference type="Google" id="ProtNLM"/>
    </source>
</evidence>
<accession>A0ABV2QP38</accession>
<feature type="transmembrane region" description="Helical" evidence="1">
    <location>
        <begin position="50"/>
        <end position="69"/>
    </location>
</feature>
<organism evidence="2 3">
    <name type="scientific">Conyzicola nivalis</name>
    <dbReference type="NCBI Taxonomy" id="1477021"/>
    <lineage>
        <taxon>Bacteria</taxon>
        <taxon>Bacillati</taxon>
        <taxon>Actinomycetota</taxon>
        <taxon>Actinomycetes</taxon>
        <taxon>Micrococcales</taxon>
        <taxon>Microbacteriaceae</taxon>
        <taxon>Conyzicola</taxon>
    </lineage>
</organism>
<feature type="transmembrane region" description="Helical" evidence="1">
    <location>
        <begin position="109"/>
        <end position="140"/>
    </location>
</feature>
<dbReference type="EMBL" id="JBEPSJ010000002">
    <property type="protein sequence ID" value="MET4582809.1"/>
    <property type="molecule type" value="Genomic_DNA"/>
</dbReference>
<dbReference type="Pfam" id="PF19616">
    <property type="entry name" value="DUF6121"/>
    <property type="match status" value="1"/>
</dbReference>
<dbReference type="InterPro" id="IPR046124">
    <property type="entry name" value="DUF6121"/>
</dbReference>
<keyword evidence="3" id="KW-1185">Reference proteome</keyword>
<keyword evidence="1" id="KW-0812">Transmembrane</keyword>
<comment type="caution">
    <text evidence="2">The sequence shown here is derived from an EMBL/GenBank/DDBJ whole genome shotgun (WGS) entry which is preliminary data.</text>
</comment>
<feature type="transmembrane region" description="Helical" evidence="1">
    <location>
        <begin position="15"/>
        <end position="38"/>
    </location>
</feature>
<proteinExistence type="predicted"/>
<protein>
    <recommendedName>
        <fullName evidence="4">Integral membrane protein</fullName>
    </recommendedName>
</protein>